<evidence type="ECO:0000259" key="2">
    <source>
        <dbReference type="Pfam" id="PF14111"/>
    </source>
</evidence>
<proteinExistence type="predicted"/>
<gene>
    <name evidence="3" type="ORF">DCAR_0101318</name>
</gene>
<feature type="transmembrane region" description="Helical" evidence="1">
    <location>
        <begin position="75"/>
        <end position="93"/>
    </location>
</feature>
<keyword evidence="1" id="KW-0812">Transmembrane</keyword>
<dbReference type="EMBL" id="CP093343">
    <property type="protein sequence ID" value="WOG82156.1"/>
    <property type="molecule type" value="Genomic_DNA"/>
</dbReference>
<protein>
    <recommendedName>
        <fullName evidence="2">DUF4283 domain-containing protein</fullName>
    </recommendedName>
</protein>
<evidence type="ECO:0000313" key="4">
    <source>
        <dbReference type="Proteomes" id="UP000077755"/>
    </source>
</evidence>
<evidence type="ECO:0000256" key="1">
    <source>
        <dbReference type="SAM" id="Phobius"/>
    </source>
</evidence>
<organism evidence="3 4">
    <name type="scientific">Daucus carota subsp. sativus</name>
    <name type="common">Carrot</name>
    <dbReference type="NCBI Taxonomy" id="79200"/>
    <lineage>
        <taxon>Eukaryota</taxon>
        <taxon>Viridiplantae</taxon>
        <taxon>Streptophyta</taxon>
        <taxon>Embryophyta</taxon>
        <taxon>Tracheophyta</taxon>
        <taxon>Spermatophyta</taxon>
        <taxon>Magnoliopsida</taxon>
        <taxon>eudicotyledons</taxon>
        <taxon>Gunneridae</taxon>
        <taxon>Pentapetalae</taxon>
        <taxon>asterids</taxon>
        <taxon>campanulids</taxon>
        <taxon>Apiales</taxon>
        <taxon>Apiaceae</taxon>
        <taxon>Apioideae</taxon>
        <taxon>Scandiceae</taxon>
        <taxon>Daucinae</taxon>
        <taxon>Daucus</taxon>
        <taxon>Daucus sect. Daucus</taxon>
    </lineage>
</organism>
<keyword evidence="4" id="KW-1185">Reference proteome</keyword>
<feature type="domain" description="DUF4283" evidence="2">
    <location>
        <begin position="40"/>
        <end position="84"/>
    </location>
</feature>
<keyword evidence="1" id="KW-0472">Membrane</keyword>
<reference evidence="3" key="1">
    <citation type="journal article" date="2016" name="Nat. Genet.">
        <title>A high-quality carrot genome assembly provides new insights into carotenoid accumulation and asterid genome evolution.</title>
        <authorList>
            <person name="Iorizzo M."/>
            <person name="Ellison S."/>
            <person name="Senalik D."/>
            <person name="Zeng P."/>
            <person name="Satapoomin P."/>
            <person name="Huang J."/>
            <person name="Bowman M."/>
            <person name="Iovene M."/>
            <person name="Sanseverino W."/>
            <person name="Cavagnaro P."/>
            <person name="Yildiz M."/>
            <person name="Macko-Podgorni A."/>
            <person name="Moranska E."/>
            <person name="Grzebelus E."/>
            <person name="Grzebelus D."/>
            <person name="Ashrafi H."/>
            <person name="Zheng Z."/>
            <person name="Cheng S."/>
            <person name="Spooner D."/>
            <person name="Van Deynze A."/>
            <person name="Simon P."/>
        </authorList>
    </citation>
    <scope>NUCLEOTIDE SEQUENCE</scope>
    <source>
        <tissue evidence="3">Leaf</tissue>
    </source>
</reference>
<dbReference type="InterPro" id="IPR025558">
    <property type="entry name" value="DUF4283"/>
</dbReference>
<name>A0AAF1AJ63_DAUCS</name>
<dbReference type="Pfam" id="PF14111">
    <property type="entry name" value="DUF4283"/>
    <property type="match status" value="1"/>
</dbReference>
<evidence type="ECO:0000313" key="3">
    <source>
        <dbReference type="EMBL" id="WOG82156.1"/>
    </source>
</evidence>
<accession>A0AAF1AJ63</accession>
<dbReference type="AlphaFoldDB" id="A0AAF1AJ63"/>
<keyword evidence="1" id="KW-1133">Transmembrane helix</keyword>
<reference evidence="3" key="2">
    <citation type="submission" date="2022-03" db="EMBL/GenBank/DDBJ databases">
        <title>Draft title - Genomic analysis of global carrot germplasm unveils the trajectory of domestication and the origin of high carotenoid orange carrot.</title>
        <authorList>
            <person name="Iorizzo M."/>
            <person name="Ellison S."/>
            <person name="Senalik D."/>
            <person name="Macko-Podgorni A."/>
            <person name="Grzebelus D."/>
            <person name="Bostan H."/>
            <person name="Rolling W."/>
            <person name="Curaba J."/>
            <person name="Simon P."/>
        </authorList>
    </citation>
    <scope>NUCLEOTIDE SEQUENCE</scope>
    <source>
        <tissue evidence="3">Leaf</tissue>
    </source>
</reference>
<dbReference type="Proteomes" id="UP000077755">
    <property type="component" value="Chromosome 1"/>
</dbReference>
<sequence>MSQQNKTNLETLYANLSMEDEDGGIVVGTEEVLEKKATFLLIGRFRTDKNINFQAMQNVIASLWRPKQGMEIHDIGGFKYSFVFFICFLPYYGPQESNRRRTLVF</sequence>